<gene>
    <name evidence="7" type="ordered locus">Dtur_1806</name>
</gene>
<dbReference type="InterPro" id="IPR000515">
    <property type="entry name" value="MetI-like"/>
</dbReference>
<comment type="similarity">
    <text evidence="5">Belongs to the binding-protein-dependent transport system permease family.</text>
</comment>
<proteinExistence type="inferred from homology"/>
<feature type="transmembrane region" description="Helical" evidence="5">
    <location>
        <begin position="141"/>
        <end position="164"/>
    </location>
</feature>
<dbReference type="GO" id="GO:0005886">
    <property type="term" value="C:plasma membrane"/>
    <property type="evidence" value="ECO:0007669"/>
    <property type="project" value="UniProtKB-SubCell"/>
</dbReference>
<organism evidence="7 8">
    <name type="scientific">Dictyoglomus turgidum (strain DSM 6724 / Z-1310)</name>
    <dbReference type="NCBI Taxonomy" id="515635"/>
    <lineage>
        <taxon>Bacteria</taxon>
        <taxon>Pseudomonadati</taxon>
        <taxon>Dictyoglomota</taxon>
        <taxon>Dictyoglomia</taxon>
        <taxon>Dictyoglomales</taxon>
        <taxon>Dictyoglomaceae</taxon>
        <taxon>Dictyoglomus</taxon>
    </lineage>
</organism>
<dbReference type="SUPFAM" id="SSF161098">
    <property type="entry name" value="MetI-like"/>
    <property type="match status" value="1"/>
</dbReference>
<comment type="subcellular location">
    <subcellularLocation>
        <location evidence="1 5">Cell membrane</location>
        <topology evidence="1 5">Multi-pass membrane protein</topology>
    </subcellularLocation>
</comment>
<evidence type="ECO:0000256" key="1">
    <source>
        <dbReference type="ARBA" id="ARBA00004651"/>
    </source>
</evidence>
<feature type="domain" description="ABC transmembrane type-1" evidence="6">
    <location>
        <begin position="73"/>
        <end position="264"/>
    </location>
</feature>
<name>B8E0Q7_DICTD</name>
<dbReference type="InterPro" id="IPR035906">
    <property type="entry name" value="MetI-like_sf"/>
</dbReference>
<evidence type="ECO:0000313" key="8">
    <source>
        <dbReference type="Proteomes" id="UP000007719"/>
    </source>
</evidence>
<evidence type="ECO:0000313" key="7">
    <source>
        <dbReference type="EMBL" id="ACK43077.1"/>
    </source>
</evidence>
<dbReference type="Pfam" id="PF00528">
    <property type="entry name" value="BPD_transp_1"/>
    <property type="match status" value="1"/>
</dbReference>
<keyword evidence="5" id="KW-0813">Transport</keyword>
<dbReference type="Gene3D" id="1.10.3720.10">
    <property type="entry name" value="MetI-like"/>
    <property type="match status" value="1"/>
</dbReference>
<dbReference type="PANTHER" id="PTHR43879">
    <property type="entry name" value="ABC TRANSPORTER PERMEASE PROTEIN"/>
    <property type="match status" value="1"/>
</dbReference>
<sequence length="280" mass="31509">MKLSRVLIYLVLILFAIFYLTPVYVLLITSMKSFAEVDLKRMWNPPKTISFESFVKAWLGDSKKGLRGLSQNFLNSLYLVIPATIISALLGSMNGYVLTKWKFQGANIIFPLLLFGMFIPYQSILIPLVQVLQRMKLYSTIYGLIFVHVVYGIPITTLIFRNYYSTIPTELIEAAKIDGADFLGIYRRIVLPVSMPAFAVVMIWQFTSIWNDFLFGLVVAPNPSVQPVTVALNNLAGSYFVEWNIQMAGALITALPPLLVYIFLGKYFMRGLLSGSLSGV</sequence>
<feature type="transmembrane region" description="Helical" evidence="5">
    <location>
        <begin position="76"/>
        <end position="97"/>
    </location>
</feature>
<feature type="transmembrane region" description="Helical" evidence="5">
    <location>
        <begin position="109"/>
        <end position="129"/>
    </location>
</feature>
<dbReference type="EnsemblBacteria" id="ACK43077">
    <property type="protein sequence ID" value="ACK43077"/>
    <property type="gene ID" value="Dtur_1806"/>
</dbReference>
<feature type="transmembrane region" description="Helical" evidence="5">
    <location>
        <begin position="185"/>
        <end position="206"/>
    </location>
</feature>
<dbReference type="EMBL" id="CP001251">
    <property type="protein sequence ID" value="ACK43077.1"/>
    <property type="molecule type" value="Genomic_DNA"/>
</dbReference>
<dbReference type="PANTHER" id="PTHR43879:SF1">
    <property type="entry name" value="GLUCOSE IMPORT SYSTEM PERMEASE PROTEIN GLCU"/>
    <property type="match status" value="1"/>
</dbReference>
<protein>
    <submittedName>
        <fullName evidence="7">Binding-protein-dependent transport systems inner membrane component</fullName>
    </submittedName>
</protein>
<keyword evidence="8" id="KW-1185">Reference proteome</keyword>
<accession>B8E0Q7</accession>
<keyword evidence="2 5" id="KW-0812">Transmembrane</keyword>
<evidence type="ECO:0000256" key="4">
    <source>
        <dbReference type="ARBA" id="ARBA00023136"/>
    </source>
</evidence>
<evidence type="ECO:0000259" key="6">
    <source>
        <dbReference type="PROSITE" id="PS50928"/>
    </source>
</evidence>
<feature type="transmembrane region" description="Helical" evidence="5">
    <location>
        <begin position="7"/>
        <end position="27"/>
    </location>
</feature>
<dbReference type="CDD" id="cd06261">
    <property type="entry name" value="TM_PBP2"/>
    <property type="match status" value="1"/>
</dbReference>
<evidence type="ECO:0000256" key="3">
    <source>
        <dbReference type="ARBA" id="ARBA00022989"/>
    </source>
</evidence>
<dbReference type="RefSeq" id="WP_012584151.1">
    <property type="nucleotide sequence ID" value="NC_011661.1"/>
</dbReference>
<evidence type="ECO:0000256" key="5">
    <source>
        <dbReference type="RuleBase" id="RU363032"/>
    </source>
</evidence>
<keyword evidence="3 5" id="KW-1133">Transmembrane helix</keyword>
<dbReference type="GO" id="GO:0055085">
    <property type="term" value="P:transmembrane transport"/>
    <property type="evidence" value="ECO:0007669"/>
    <property type="project" value="InterPro"/>
</dbReference>
<dbReference type="KEGG" id="dtu:Dtur_1806"/>
<reference evidence="8" key="1">
    <citation type="journal article" date="2016" name="Front. Microbiol.">
        <title>The complete genome sequence of hyperthermophile Dictyoglomus turgidum DSM 6724 reveals a specialized carbohydrate fermentor.</title>
        <authorList>
            <person name="Brumm P.J."/>
            <person name="Gowda K."/>
            <person name="Robb F.T."/>
            <person name="Mead D.A."/>
        </authorList>
    </citation>
    <scope>NUCLEOTIDE SEQUENCE [LARGE SCALE GENOMIC DNA]</scope>
    <source>
        <strain evidence="8">DSM 6724 / Z-1310</strain>
    </source>
</reference>
<evidence type="ECO:0000256" key="2">
    <source>
        <dbReference type="ARBA" id="ARBA00022692"/>
    </source>
</evidence>
<dbReference type="eggNOG" id="COG0395">
    <property type="taxonomic scope" value="Bacteria"/>
</dbReference>
<keyword evidence="4 5" id="KW-0472">Membrane</keyword>
<dbReference type="STRING" id="515635.Dtur_1806"/>
<dbReference type="Proteomes" id="UP000007719">
    <property type="component" value="Chromosome"/>
</dbReference>
<dbReference type="HOGENOM" id="CLU_016047_1_2_0"/>
<dbReference type="AlphaFoldDB" id="B8E0Q7"/>
<dbReference type="PROSITE" id="PS50928">
    <property type="entry name" value="ABC_TM1"/>
    <property type="match status" value="1"/>
</dbReference>
<dbReference type="InParanoid" id="B8E0Q7"/>
<dbReference type="OrthoDB" id="42677at2"/>
<dbReference type="PATRIC" id="fig|515635.4.peg.1858"/>
<feature type="transmembrane region" description="Helical" evidence="5">
    <location>
        <begin position="243"/>
        <end position="264"/>
    </location>
</feature>